<evidence type="ECO:0000256" key="3">
    <source>
        <dbReference type="ARBA" id="ARBA00022490"/>
    </source>
</evidence>
<gene>
    <name evidence="8" type="primary">LOC106157334</name>
</gene>
<dbReference type="GO" id="GO:0005879">
    <property type="term" value="C:axonemal microtubule"/>
    <property type="evidence" value="ECO:0007669"/>
    <property type="project" value="InterPro"/>
</dbReference>
<dbReference type="OrthoDB" id="546383at2759"/>
<keyword evidence="4" id="KW-0206">Cytoskeleton</keyword>
<dbReference type="RefSeq" id="XP_013388415.1">
    <property type="nucleotide sequence ID" value="XM_013532961.2"/>
</dbReference>
<keyword evidence="5" id="KW-0966">Cell projection</keyword>
<dbReference type="Pfam" id="PF14892">
    <property type="entry name" value="PIRC1_2"/>
    <property type="match status" value="1"/>
</dbReference>
<reference evidence="8" key="1">
    <citation type="submission" date="2025-08" db="UniProtKB">
        <authorList>
            <consortium name="RefSeq"/>
        </authorList>
    </citation>
    <scope>IDENTIFICATION</scope>
    <source>
        <tissue evidence="8">Gonads</tissue>
    </source>
</reference>
<keyword evidence="3" id="KW-0963">Cytoplasm</keyword>
<keyword evidence="7" id="KW-1185">Reference proteome</keyword>
<evidence type="ECO:0000256" key="5">
    <source>
        <dbReference type="ARBA" id="ARBA00023273"/>
    </source>
</evidence>
<evidence type="ECO:0000256" key="1">
    <source>
        <dbReference type="ARBA" id="ARBA00004138"/>
    </source>
</evidence>
<evidence type="ECO:0000256" key="2">
    <source>
        <dbReference type="ARBA" id="ARBA00004245"/>
    </source>
</evidence>
<sequence length="114" mass="12774">MASNQVTQNSQVAAVEEVVDFAPGGVPKGAKTSDYYRTKNIPDRFEHPECFQGYGKREHPLYRTTANNYGMQPPSVHTMPTTFHCKSQKFSEHLGICGMYRDQGLNTSTDKSKV</sequence>
<evidence type="ECO:0000256" key="4">
    <source>
        <dbReference type="ARBA" id="ARBA00023212"/>
    </source>
</evidence>
<evidence type="ECO:0000313" key="7">
    <source>
        <dbReference type="Proteomes" id="UP000085678"/>
    </source>
</evidence>
<dbReference type="Proteomes" id="UP000085678">
    <property type="component" value="Unplaced"/>
</dbReference>
<protein>
    <submittedName>
        <fullName evidence="8">UPF0691 protein C9orf116 homolog isoform X2</fullName>
    </submittedName>
</protein>
<dbReference type="PANTHER" id="PTHR20899:SF1">
    <property type="entry name" value="PIERCER OF MICROTUBULE WALL 1 PROTEIN"/>
    <property type="match status" value="1"/>
</dbReference>
<evidence type="ECO:0000256" key="6">
    <source>
        <dbReference type="ARBA" id="ARBA00038014"/>
    </source>
</evidence>
<name>A0A1S3HQU8_LINAN</name>
<accession>A0A1S3HQU8</accession>
<dbReference type="GO" id="GO:0035082">
    <property type="term" value="P:axoneme assembly"/>
    <property type="evidence" value="ECO:0007669"/>
    <property type="project" value="InterPro"/>
</dbReference>
<dbReference type="PANTHER" id="PTHR20899">
    <property type="entry name" value="PIERCE HOMOLOG"/>
    <property type="match status" value="1"/>
</dbReference>
<dbReference type="GeneID" id="106157334"/>
<evidence type="ECO:0000313" key="8">
    <source>
        <dbReference type="RefSeq" id="XP_013388415.1"/>
    </source>
</evidence>
<comment type="subcellular location">
    <subcellularLocation>
        <location evidence="1">Cell projection</location>
        <location evidence="1">Cilium</location>
    </subcellularLocation>
    <subcellularLocation>
        <location evidence="2">Cytoplasm</location>
        <location evidence="2">Cytoskeleton</location>
    </subcellularLocation>
</comment>
<organism evidence="7 8">
    <name type="scientific">Lingula anatina</name>
    <name type="common">Brachiopod</name>
    <name type="synonym">Lingula unguis</name>
    <dbReference type="NCBI Taxonomy" id="7574"/>
    <lineage>
        <taxon>Eukaryota</taxon>
        <taxon>Metazoa</taxon>
        <taxon>Spiralia</taxon>
        <taxon>Lophotrochozoa</taxon>
        <taxon>Brachiopoda</taxon>
        <taxon>Linguliformea</taxon>
        <taxon>Lingulata</taxon>
        <taxon>Lingulida</taxon>
        <taxon>Linguloidea</taxon>
        <taxon>Lingulidae</taxon>
        <taxon>Lingula</taxon>
    </lineage>
</organism>
<dbReference type="AlphaFoldDB" id="A0A1S3HQU8"/>
<dbReference type="InterPro" id="IPR026507">
    <property type="entry name" value="PIRC1/2"/>
</dbReference>
<proteinExistence type="inferred from homology"/>
<comment type="similarity">
    <text evidence="6">Belongs to the PIERCE1 family.</text>
</comment>